<accession>A0ACC1QQ89</accession>
<dbReference type="Proteomes" id="UP001148737">
    <property type="component" value="Unassembled WGS sequence"/>
</dbReference>
<comment type="caution">
    <text evidence="1">The sequence shown here is derived from an EMBL/GenBank/DDBJ whole genome shotgun (WGS) entry which is preliminary data.</text>
</comment>
<reference evidence="1" key="1">
    <citation type="submission" date="2022-07" db="EMBL/GenBank/DDBJ databases">
        <title>Genome Sequence of Lecanicillium saksenae.</title>
        <authorList>
            <person name="Buettner E."/>
        </authorList>
    </citation>
    <scope>NUCLEOTIDE SEQUENCE</scope>
    <source>
        <strain evidence="1">VT-O1</strain>
    </source>
</reference>
<dbReference type="EMBL" id="JANAKD010001049">
    <property type="protein sequence ID" value="KAJ3484133.1"/>
    <property type="molecule type" value="Genomic_DNA"/>
</dbReference>
<protein>
    <submittedName>
        <fullName evidence="1">Uncharacterized protein</fullName>
    </submittedName>
</protein>
<organism evidence="1 2">
    <name type="scientific">Lecanicillium saksenae</name>
    <dbReference type="NCBI Taxonomy" id="468837"/>
    <lineage>
        <taxon>Eukaryota</taxon>
        <taxon>Fungi</taxon>
        <taxon>Dikarya</taxon>
        <taxon>Ascomycota</taxon>
        <taxon>Pezizomycotina</taxon>
        <taxon>Sordariomycetes</taxon>
        <taxon>Hypocreomycetidae</taxon>
        <taxon>Hypocreales</taxon>
        <taxon>Cordycipitaceae</taxon>
        <taxon>Lecanicillium</taxon>
    </lineage>
</organism>
<gene>
    <name evidence="1" type="ORF">NLG97_g7132</name>
</gene>
<keyword evidence="2" id="KW-1185">Reference proteome</keyword>
<evidence type="ECO:0000313" key="1">
    <source>
        <dbReference type="EMBL" id="KAJ3484133.1"/>
    </source>
</evidence>
<evidence type="ECO:0000313" key="2">
    <source>
        <dbReference type="Proteomes" id="UP001148737"/>
    </source>
</evidence>
<sequence length="344" mass="38784">MEHKEEHARGLCENVGEGMADMVGIGIIVGFVGQALLSLILAFWVFFMTKHGRLNSSAEHGTIEWKIQQKRLTFVSEMLMIGNDIQLGLGISYMITAFTQSHTMDLYHLRLIFDIVCFVGVSSAAALVCWSFCAMQLPDIKKTVVHPRHAFWTVRHRVTYAFAAMFVGLTILLMIRLGEWNLDAEPGRCYHTAWTTRDDASHPVADRVYVGITAAWILVTMASSIWVGARHRRWILSSTILQFPVHLYMAIALRTANQGKLSGEEVNENAWDFGQTTAVVLLAMAVGELYRKGREFLSFERALRKSGHVDVEDRDIELQLKPRGSQSAEEDEMEDVALNREPPT</sequence>
<name>A0ACC1QQ89_9HYPO</name>
<proteinExistence type="predicted"/>